<sequence length="175" mass="19419">MDYKPTSGSNTRLSSSPNPNQALLDEESQSDYLALALQNAPAPPQTKNHYAEINKYNINQGSDPNTSSKEIISSAPIGNKNKNQDGKNNQVDEVPLITHIDGFDCTTGKPLDPPPASRFTSMEELVLFCQQWAKHHGYAVSKSNSVPRKNFTYHAIVWDLIVARLSINPCEKQHQ</sequence>
<feature type="region of interest" description="Disordered" evidence="1">
    <location>
        <begin position="57"/>
        <end position="89"/>
    </location>
</feature>
<evidence type="ECO:0000313" key="3">
    <source>
        <dbReference type="Proteomes" id="UP000235392"/>
    </source>
</evidence>
<dbReference type="AlphaFoldDB" id="A0A2N5TYL8"/>
<organism evidence="2 3">
    <name type="scientific">Puccinia coronata f. sp. avenae</name>
    <dbReference type="NCBI Taxonomy" id="200324"/>
    <lineage>
        <taxon>Eukaryota</taxon>
        <taxon>Fungi</taxon>
        <taxon>Dikarya</taxon>
        <taxon>Basidiomycota</taxon>
        <taxon>Pucciniomycotina</taxon>
        <taxon>Pucciniomycetes</taxon>
        <taxon>Pucciniales</taxon>
        <taxon>Pucciniaceae</taxon>
        <taxon>Puccinia</taxon>
    </lineage>
</organism>
<feature type="compositionally biased region" description="Low complexity" evidence="1">
    <location>
        <begin position="78"/>
        <end position="89"/>
    </location>
</feature>
<proteinExistence type="predicted"/>
<feature type="region of interest" description="Disordered" evidence="1">
    <location>
        <begin position="1"/>
        <end position="30"/>
    </location>
</feature>
<comment type="caution">
    <text evidence="2">The sequence shown here is derived from an EMBL/GenBank/DDBJ whole genome shotgun (WGS) entry which is preliminary data.</text>
</comment>
<dbReference type="EMBL" id="PGCI01000293">
    <property type="protein sequence ID" value="PLW30589.1"/>
    <property type="molecule type" value="Genomic_DNA"/>
</dbReference>
<feature type="compositionally biased region" description="Polar residues" evidence="1">
    <location>
        <begin position="57"/>
        <end position="71"/>
    </location>
</feature>
<evidence type="ECO:0000313" key="2">
    <source>
        <dbReference type="EMBL" id="PLW30589.1"/>
    </source>
</evidence>
<gene>
    <name evidence="2" type="ORF">PCASD_25959</name>
</gene>
<reference evidence="2 3" key="1">
    <citation type="submission" date="2017-11" db="EMBL/GenBank/DDBJ databases">
        <title>De novo assembly and phasing of dikaryotic genomes from two isolates of Puccinia coronata f. sp. avenae, the causal agent of oat crown rust.</title>
        <authorList>
            <person name="Miller M.E."/>
            <person name="Zhang Y."/>
            <person name="Omidvar V."/>
            <person name="Sperschneider J."/>
            <person name="Schwessinger B."/>
            <person name="Raley C."/>
            <person name="Palmer J.M."/>
            <person name="Garnica D."/>
            <person name="Upadhyaya N."/>
            <person name="Rathjen J."/>
            <person name="Taylor J.M."/>
            <person name="Park R.F."/>
            <person name="Dodds P.N."/>
            <person name="Hirsch C.D."/>
            <person name="Kianian S.F."/>
            <person name="Figueroa M."/>
        </authorList>
    </citation>
    <scope>NUCLEOTIDE SEQUENCE [LARGE SCALE GENOMIC DNA]</scope>
    <source>
        <strain evidence="2">12SD80</strain>
    </source>
</reference>
<protein>
    <submittedName>
        <fullName evidence="2">Uncharacterized protein</fullName>
    </submittedName>
</protein>
<evidence type="ECO:0000256" key="1">
    <source>
        <dbReference type="SAM" id="MobiDB-lite"/>
    </source>
</evidence>
<feature type="compositionally biased region" description="Polar residues" evidence="1">
    <location>
        <begin position="1"/>
        <end position="21"/>
    </location>
</feature>
<dbReference type="Proteomes" id="UP000235392">
    <property type="component" value="Unassembled WGS sequence"/>
</dbReference>
<name>A0A2N5TYL8_9BASI</name>
<accession>A0A2N5TYL8</accession>